<dbReference type="RefSeq" id="WP_058938797.1">
    <property type="nucleotide sequence ID" value="NZ_LLYW01000020.1"/>
</dbReference>
<dbReference type="Proteomes" id="UP000053462">
    <property type="component" value="Unassembled WGS sequence"/>
</dbReference>
<name>A0A117ITL4_9EURY</name>
<evidence type="ECO:0008006" key="3">
    <source>
        <dbReference type="Google" id="ProtNLM"/>
    </source>
</evidence>
<dbReference type="AlphaFoldDB" id="A0A117ITL4"/>
<dbReference type="OrthoDB" id="90639at2157"/>
<evidence type="ECO:0000313" key="2">
    <source>
        <dbReference type="Proteomes" id="UP000053462"/>
    </source>
</evidence>
<accession>A0A117ITL4</accession>
<proteinExistence type="predicted"/>
<organism evidence="1 2">
    <name type="scientific">Thermococcus celericrescens</name>
    <dbReference type="NCBI Taxonomy" id="227598"/>
    <lineage>
        <taxon>Archaea</taxon>
        <taxon>Methanobacteriati</taxon>
        <taxon>Methanobacteriota</taxon>
        <taxon>Thermococci</taxon>
        <taxon>Thermococcales</taxon>
        <taxon>Thermococcaceae</taxon>
        <taxon>Thermococcus</taxon>
    </lineage>
</organism>
<evidence type="ECO:0000313" key="1">
    <source>
        <dbReference type="EMBL" id="KUH33404.1"/>
    </source>
</evidence>
<protein>
    <recommendedName>
        <fullName evidence="3">DUF3598 domain-containing protein</fullName>
    </recommendedName>
</protein>
<dbReference type="EMBL" id="LLYW01000020">
    <property type="protein sequence ID" value="KUH33404.1"/>
    <property type="molecule type" value="Genomic_DNA"/>
</dbReference>
<reference evidence="1 2" key="1">
    <citation type="submission" date="2015-10" db="EMBL/GenBank/DDBJ databases">
        <title>Draft genome sequence of Thermococcus celericrescens strain DSM 17994.</title>
        <authorList>
            <person name="Hong S.-J."/>
            <person name="Park C.-E."/>
            <person name="Shin J.-H."/>
        </authorList>
    </citation>
    <scope>NUCLEOTIDE SEQUENCE [LARGE SCALE GENOMIC DNA]</scope>
    <source>
        <strain evidence="1 2">DSM 17994</strain>
    </source>
</reference>
<comment type="caution">
    <text evidence="1">The sequence shown here is derived from an EMBL/GenBank/DDBJ whole genome shotgun (WGS) entry which is preliminary data.</text>
</comment>
<gene>
    <name evidence="1" type="ORF">APY94_06160</name>
</gene>
<sequence length="165" mass="18910">MNGNTNKTDAFLKNTGIWEGEFSNYVNQMEGITQRGKMIIEVETTPEGTIIQRNFFVRPDGTKSDYVGIAQMRIEGNRLLWAGEAVEDPNTAEEIRNHSFEGIITDDQIYIVELYEAVGKDGTIERRRNTTHYYFLSDKEAVMTGSVYVNDELLVFASTRLRRVR</sequence>
<keyword evidence="2" id="KW-1185">Reference proteome</keyword>